<keyword evidence="1" id="KW-0812">Transmembrane</keyword>
<dbReference type="OrthoDB" id="10180695at2759"/>
<dbReference type="RefSeq" id="XP_030839878.1">
    <property type="nucleotide sequence ID" value="XM_030984018.1"/>
</dbReference>
<organism evidence="3 4">
    <name type="scientific">Strongylocentrotus purpuratus</name>
    <name type="common">Purple sea urchin</name>
    <dbReference type="NCBI Taxonomy" id="7668"/>
    <lineage>
        <taxon>Eukaryota</taxon>
        <taxon>Metazoa</taxon>
        <taxon>Echinodermata</taxon>
        <taxon>Eleutherozoa</taxon>
        <taxon>Echinozoa</taxon>
        <taxon>Echinoidea</taxon>
        <taxon>Euechinoidea</taxon>
        <taxon>Echinacea</taxon>
        <taxon>Camarodonta</taxon>
        <taxon>Echinidea</taxon>
        <taxon>Strongylocentrotidae</taxon>
        <taxon>Strongylocentrotus</taxon>
    </lineage>
</organism>
<keyword evidence="4" id="KW-1185">Reference proteome</keyword>
<accession>A0A7M7NPV5</accession>
<reference evidence="4" key="1">
    <citation type="submission" date="2015-02" db="EMBL/GenBank/DDBJ databases">
        <title>Genome sequencing for Strongylocentrotus purpuratus.</title>
        <authorList>
            <person name="Murali S."/>
            <person name="Liu Y."/>
            <person name="Vee V."/>
            <person name="English A."/>
            <person name="Wang M."/>
            <person name="Skinner E."/>
            <person name="Han Y."/>
            <person name="Muzny D.M."/>
            <person name="Worley K.C."/>
            <person name="Gibbs R.A."/>
        </authorList>
    </citation>
    <scope>NUCLEOTIDE SEQUENCE</scope>
</reference>
<dbReference type="PROSITE" id="PS50835">
    <property type="entry name" value="IG_LIKE"/>
    <property type="match status" value="1"/>
</dbReference>
<dbReference type="KEGG" id="spu:115923440"/>
<feature type="domain" description="Ig-like" evidence="2">
    <location>
        <begin position="156"/>
        <end position="248"/>
    </location>
</feature>
<reference evidence="3" key="2">
    <citation type="submission" date="2021-01" db="UniProtKB">
        <authorList>
            <consortium name="EnsemblMetazoa"/>
        </authorList>
    </citation>
    <scope>IDENTIFICATION</scope>
</reference>
<dbReference type="AlphaFoldDB" id="A0A7M7NPV5"/>
<evidence type="ECO:0000259" key="2">
    <source>
        <dbReference type="PROSITE" id="PS50835"/>
    </source>
</evidence>
<keyword evidence="1" id="KW-0472">Membrane</keyword>
<proteinExistence type="predicted"/>
<feature type="transmembrane region" description="Helical" evidence="1">
    <location>
        <begin position="285"/>
        <end position="309"/>
    </location>
</feature>
<dbReference type="InParanoid" id="A0A7M7NPV5"/>
<evidence type="ECO:0000313" key="3">
    <source>
        <dbReference type="EnsemblMetazoa" id="XP_030839878"/>
    </source>
</evidence>
<name>A0A7M7NPV5_STRPU</name>
<dbReference type="EnsemblMetazoa" id="XM_030984018">
    <property type="protein sequence ID" value="XP_030839878"/>
    <property type="gene ID" value="LOC115923440"/>
</dbReference>
<dbReference type="GeneID" id="115923440"/>
<evidence type="ECO:0000313" key="4">
    <source>
        <dbReference type="Proteomes" id="UP000007110"/>
    </source>
</evidence>
<dbReference type="Proteomes" id="UP000007110">
    <property type="component" value="Unassembled WGS sequence"/>
</dbReference>
<evidence type="ECO:0000256" key="1">
    <source>
        <dbReference type="SAM" id="Phobius"/>
    </source>
</evidence>
<sequence length="347" mass="38667">MHIRVATKLNLSMMLVEMNCSANSNAGYITVTEMLSKFGDLVNSVNRAWLFSEWEETLVQEKNEYHAFTVSNPPLISDINCTLEASSATSQRFDVEFPGYGVVEVGPVAPVDNGSTLVCQARNVFGVAEARMVVYSPSDDQNRETTLPSDVTDYMPVGQVLQATIWPKELEVIPGENATFVCSYSLTIHSYFLANVEVKWEHDDIITTEAEDNIIYITEVHFKGFKEATITCVVTVSTDDHMMNAILERRSSATIRIGRESPCDPTELAFSSSTRGESQSDMKKYFIGGIVALVGLVIILMIVLMFVMARQHKHQKKSRSDSEHSPSSQVTFDVKDQDACLIDRATY</sequence>
<keyword evidence="1" id="KW-1133">Transmembrane helix</keyword>
<protein>
    <recommendedName>
        <fullName evidence="2">Ig-like domain-containing protein</fullName>
    </recommendedName>
</protein>
<dbReference type="InterPro" id="IPR007110">
    <property type="entry name" value="Ig-like_dom"/>
</dbReference>